<gene>
    <name evidence="2" type="ORF">RCL2_002385800</name>
</gene>
<protein>
    <submittedName>
        <fullName evidence="2">Uncharacterized protein</fullName>
    </submittedName>
</protein>
<keyword evidence="1" id="KW-0175">Coiled coil</keyword>
<reference evidence="2" key="1">
    <citation type="submission" date="2019-10" db="EMBL/GenBank/DDBJ databases">
        <title>Conservation and host-specific expression of non-tandemly repeated heterogenous ribosome RNA gene in arbuscular mycorrhizal fungi.</title>
        <authorList>
            <person name="Maeda T."/>
            <person name="Kobayashi Y."/>
            <person name="Nakagawa T."/>
            <person name="Ezawa T."/>
            <person name="Yamaguchi K."/>
            <person name="Bino T."/>
            <person name="Nishimoto Y."/>
            <person name="Shigenobu S."/>
            <person name="Kawaguchi M."/>
        </authorList>
    </citation>
    <scope>NUCLEOTIDE SEQUENCE</scope>
    <source>
        <strain evidence="2">HR1</strain>
    </source>
</reference>
<evidence type="ECO:0000256" key="1">
    <source>
        <dbReference type="SAM" id="Coils"/>
    </source>
</evidence>
<proteinExistence type="predicted"/>
<comment type="caution">
    <text evidence="2">The sequence shown here is derived from an EMBL/GenBank/DDBJ whole genome shotgun (WGS) entry which is preliminary data.</text>
</comment>
<feature type="coiled-coil region" evidence="1">
    <location>
        <begin position="45"/>
        <end position="162"/>
    </location>
</feature>
<sequence>MNVENDYMNVAEYRYPHEEIEEPKQKNIEANSQRISNEDTYSEKFDEGENRVKQFEENLEALRTKYQNEHNNYLEICNENIKLKVQLENLSALRAENKKLKSEQKGYSNEINKLRAQLESLSIENENFKKVQTDYKAICNENNNLKTRLKQSDDKLKEKFQKHDPLISDIRVKNSELQNNPYELENVLNNLSINDSEIRQFPNKNEEYVESVKEINQLENLLQKKDKEKQDLIEKKNKLEKEESQLGTITNYRMDEDVLTSKLADSDTKNKILNDNYSTIHNENERLKNQFKELEDKEKSKYDQSTTEKIKNGEIFKFQRKPNELDEVQNKNEEYEKEIKNLNNLLQKREREKQDLIEKNNILKKEASQYHFALGTATNYRMDDDDKNHSVHLKEDIEELQCKLKNYVTTLKGDFEIDFNAVNDLMEKYNIKAKVTPKNPNKPLIRAVLQYHILKKIIKYKDDYFKKNSRTGNEMHLEAEIVSKAKDLEGLLARFSETRDGNDTITQTASIKIRQEVNIALGNRGFSKTLCENNRAMDHVFIILNKNNLNKEINKYRIIKDETKRVYVEKLAPDLIREFVRMVQFRLKVQEPSVQIRWVKVDANIDPSIMERSWDKDDIDNLLVEVCYFPMIGRDLDNEEKRKIYTHAQVFTKRKKFLGNVTNGINFWPKKNKGNLEPVSDDEE</sequence>
<feature type="coiled-coil region" evidence="1">
    <location>
        <begin position="208"/>
        <end position="245"/>
    </location>
</feature>
<evidence type="ECO:0000313" key="3">
    <source>
        <dbReference type="Proteomes" id="UP000615446"/>
    </source>
</evidence>
<evidence type="ECO:0000313" key="2">
    <source>
        <dbReference type="EMBL" id="GES97271.1"/>
    </source>
</evidence>
<dbReference type="EMBL" id="BLAL01000257">
    <property type="protein sequence ID" value="GES97271.1"/>
    <property type="molecule type" value="Genomic_DNA"/>
</dbReference>
<dbReference type="OrthoDB" id="2337663at2759"/>
<dbReference type="AlphaFoldDB" id="A0A8H3M3P8"/>
<organism evidence="2 3">
    <name type="scientific">Rhizophagus clarus</name>
    <dbReference type="NCBI Taxonomy" id="94130"/>
    <lineage>
        <taxon>Eukaryota</taxon>
        <taxon>Fungi</taxon>
        <taxon>Fungi incertae sedis</taxon>
        <taxon>Mucoromycota</taxon>
        <taxon>Glomeromycotina</taxon>
        <taxon>Glomeromycetes</taxon>
        <taxon>Glomerales</taxon>
        <taxon>Glomeraceae</taxon>
        <taxon>Rhizophagus</taxon>
    </lineage>
</organism>
<accession>A0A8H3M3P8</accession>
<dbReference type="Proteomes" id="UP000615446">
    <property type="component" value="Unassembled WGS sequence"/>
</dbReference>
<name>A0A8H3M3P8_9GLOM</name>
<feature type="coiled-coil region" evidence="1">
    <location>
        <begin position="270"/>
        <end position="366"/>
    </location>
</feature>